<organism evidence="2 3">
    <name type="scientific">Rhizophagus clarus</name>
    <dbReference type="NCBI Taxonomy" id="94130"/>
    <lineage>
        <taxon>Eukaryota</taxon>
        <taxon>Fungi</taxon>
        <taxon>Fungi incertae sedis</taxon>
        <taxon>Mucoromycota</taxon>
        <taxon>Glomeromycotina</taxon>
        <taxon>Glomeromycetes</taxon>
        <taxon>Glomerales</taxon>
        <taxon>Glomeraceae</taxon>
        <taxon>Rhizophagus</taxon>
    </lineage>
</organism>
<feature type="compositionally biased region" description="Polar residues" evidence="1">
    <location>
        <begin position="329"/>
        <end position="350"/>
    </location>
</feature>
<dbReference type="Proteomes" id="UP000247702">
    <property type="component" value="Unassembled WGS sequence"/>
</dbReference>
<evidence type="ECO:0000256" key="1">
    <source>
        <dbReference type="SAM" id="MobiDB-lite"/>
    </source>
</evidence>
<comment type="caution">
    <text evidence="2">The sequence shown here is derived from an EMBL/GenBank/DDBJ whole genome shotgun (WGS) entry which is preliminary data.</text>
</comment>
<feature type="region of interest" description="Disordered" evidence="1">
    <location>
        <begin position="425"/>
        <end position="467"/>
    </location>
</feature>
<feature type="region of interest" description="Disordered" evidence="1">
    <location>
        <begin position="286"/>
        <end position="362"/>
    </location>
</feature>
<feature type="compositionally biased region" description="Basic and acidic residues" evidence="1">
    <location>
        <begin position="290"/>
        <end position="308"/>
    </location>
</feature>
<evidence type="ECO:0000313" key="2">
    <source>
        <dbReference type="EMBL" id="GBB99944.1"/>
    </source>
</evidence>
<proteinExistence type="predicted"/>
<accession>A0A2Z6RNZ8</accession>
<dbReference type="Gene3D" id="3.60.10.10">
    <property type="entry name" value="Endonuclease/exonuclease/phosphatase"/>
    <property type="match status" value="1"/>
</dbReference>
<keyword evidence="3" id="KW-1185">Reference proteome</keyword>
<protein>
    <recommendedName>
        <fullName evidence="4">Endonuclease/exonuclease/phosphatase domain-containing protein</fullName>
    </recommendedName>
</protein>
<dbReference type="SUPFAM" id="SSF56219">
    <property type="entry name" value="DNase I-like"/>
    <property type="match status" value="1"/>
</dbReference>
<gene>
    <name evidence="2" type="ORF">RclHR1_03690017</name>
</gene>
<feature type="compositionally biased region" description="Low complexity" evidence="1">
    <location>
        <begin position="351"/>
        <end position="362"/>
    </location>
</feature>
<feature type="compositionally biased region" description="Basic and acidic residues" evidence="1">
    <location>
        <begin position="439"/>
        <end position="454"/>
    </location>
</feature>
<name>A0A2Z6RNZ8_9GLOM</name>
<dbReference type="STRING" id="94130.A0A2Z6RNZ8"/>
<dbReference type="AlphaFoldDB" id="A0A2Z6RNZ8"/>
<sequence length="812" mass="93948">MSSRKSTRLANKTAKHQPKMVVPVEKPIVIISASSTAPSTSYQLSNQGTSTEGSSITVKKEIMASKAKSTLAEKQAIAKEKALTSNLESERSLTGDLFADKKDGPFEDSADHPVFKLCLDRITTKQVNNSVKKQTTFTCYTFDSNEDAMVTNLPNQEDQQTSFQQVNEKSVIQPEIITISDDEDSFVLVPKLFTIYTESNNLPHVRKTDKAHEVLKLLQHYPGFKYAKPAYQHIRQENGKNKLINIIKAIFSNEDSYNKVLQERFHTKINEEDQDGNIVKKNTTFQFKSAMKETPQKDKEEIDNEKECTIQTQRPKPEQKQPQRKNHTHINNTKSATSHSPNNKPQSQDTNQVGSNNQNNNLSDKQQKYLHSLVDNLVKTLEVQISQQFTELRNHINQFSSMINQFRKKQDERLKNITVSSISGSLIARSPTPSTSSPKNDKNEQNKRVRKDPAYNDSSSSEEEQIENMLHTQRTLVQKVDQTTSGLQGMIEGALQNFLGFATLSTTEQQFIPLEDNEEYPPTDNKEEEADVKTETNVNKNTLRILEHTVQDKFKLYFTIEEKKGTGIGFLVKKGFVVYVQQFQHFEGRIGFIDFYTKKKKICIIQAYINIQNKEKSQVKRLYKQIEHWTNQCLDSFVKDIIIIGDFNTKWNEYEFLDVPHWRYDIFNYFKKYFIKESTSVFCDDISDMYTYIPNNPSHSHNKIDYIWCNIDLMLSAMDSKPHDVQPVIKTDYRMITLDLFMYDVIINKNNTQKRQPPSKTIYCYDEMQKADGEWSWDKFNKYISDYLDDPNVKLTTNKIRGINSQKQLNQL</sequence>
<dbReference type="InterPro" id="IPR036691">
    <property type="entry name" value="Endo/exonu/phosph_ase_sf"/>
</dbReference>
<evidence type="ECO:0008006" key="4">
    <source>
        <dbReference type="Google" id="ProtNLM"/>
    </source>
</evidence>
<evidence type="ECO:0000313" key="3">
    <source>
        <dbReference type="Proteomes" id="UP000247702"/>
    </source>
</evidence>
<dbReference type="EMBL" id="BEXD01002990">
    <property type="protein sequence ID" value="GBB99944.1"/>
    <property type="molecule type" value="Genomic_DNA"/>
</dbReference>
<reference evidence="2 3" key="1">
    <citation type="submission" date="2017-11" db="EMBL/GenBank/DDBJ databases">
        <title>The genome of Rhizophagus clarus HR1 reveals common genetic basis of auxotrophy among arbuscular mycorrhizal fungi.</title>
        <authorList>
            <person name="Kobayashi Y."/>
        </authorList>
    </citation>
    <scope>NUCLEOTIDE SEQUENCE [LARGE SCALE GENOMIC DNA]</scope>
    <source>
        <strain evidence="2 3">HR1</strain>
    </source>
</reference>